<evidence type="ECO:0000313" key="4">
    <source>
        <dbReference type="EMBL" id="SFE07074.1"/>
    </source>
</evidence>
<dbReference type="PANTHER" id="PTHR34703:SF1">
    <property type="entry name" value="ANTIPORTER SUBUNIT MNHG2-RELATED"/>
    <property type="match status" value="1"/>
</dbReference>
<dbReference type="AlphaFoldDB" id="A0A1I1XI36"/>
<dbReference type="InterPro" id="IPR005133">
    <property type="entry name" value="PhaG_MnhG_YufB"/>
</dbReference>
<evidence type="ECO:0000256" key="2">
    <source>
        <dbReference type="SAM" id="MobiDB-lite"/>
    </source>
</evidence>
<feature type="region of interest" description="Disordered" evidence="2">
    <location>
        <begin position="115"/>
        <end position="157"/>
    </location>
</feature>
<dbReference type="Proteomes" id="UP000198589">
    <property type="component" value="Unassembled WGS sequence"/>
</dbReference>
<keyword evidence="3" id="KW-0812">Transmembrane</keyword>
<gene>
    <name evidence="4" type="ORF">SAMN05216574_10289</name>
</gene>
<name>A0A1I1XI36_9ACTN</name>
<keyword evidence="3" id="KW-0472">Membrane</keyword>
<keyword evidence="3" id="KW-1133">Transmembrane helix</keyword>
<dbReference type="EMBL" id="FOND01000002">
    <property type="protein sequence ID" value="SFE07074.1"/>
    <property type="molecule type" value="Genomic_DNA"/>
</dbReference>
<feature type="transmembrane region" description="Helical" evidence="3">
    <location>
        <begin position="12"/>
        <end position="34"/>
    </location>
</feature>
<dbReference type="Pfam" id="PF03334">
    <property type="entry name" value="PhaG_MnhG_YufB"/>
    <property type="match status" value="1"/>
</dbReference>
<evidence type="ECO:0000313" key="5">
    <source>
        <dbReference type="Proteomes" id="UP000198589"/>
    </source>
</evidence>
<feature type="compositionally biased region" description="Basic and acidic residues" evidence="2">
    <location>
        <begin position="132"/>
        <end position="145"/>
    </location>
</feature>
<dbReference type="NCBIfam" id="NF009314">
    <property type="entry name" value="PRK12674.1-2"/>
    <property type="match status" value="1"/>
</dbReference>
<dbReference type="GO" id="GO:0015385">
    <property type="term" value="F:sodium:proton antiporter activity"/>
    <property type="evidence" value="ECO:0007669"/>
    <property type="project" value="TreeGrafter"/>
</dbReference>
<proteinExistence type="inferred from homology"/>
<keyword evidence="5" id="KW-1185">Reference proteome</keyword>
<organism evidence="4 5">
    <name type="scientific">Blastococcus tunisiensis</name>
    <dbReference type="NCBI Taxonomy" id="1798228"/>
    <lineage>
        <taxon>Bacteria</taxon>
        <taxon>Bacillati</taxon>
        <taxon>Actinomycetota</taxon>
        <taxon>Actinomycetes</taxon>
        <taxon>Geodermatophilales</taxon>
        <taxon>Geodermatophilaceae</taxon>
        <taxon>Blastococcus</taxon>
    </lineage>
</organism>
<feature type="transmembrane region" description="Helical" evidence="3">
    <location>
        <begin position="69"/>
        <end position="94"/>
    </location>
</feature>
<accession>A0A1I1XI36</accession>
<dbReference type="PANTHER" id="PTHR34703">
    <property type="entry name" value="ANTIPORTER SUBUNIT MNHG2-RELATED"/>
    <property type="match status" value="1"/>
</dbReference>
<feature type="transmembrane region" description="Helical" evidence="3">
    <location>
        <begin position="46"/>
        <end position="63"/>
    </location>
</feature>
<evidence type="ECO:0000256" key="1">
    <source>
        <dbReference type="ARBA" id="ARBA00008404"/>
    </source>
</evidence>
<dbReference type="STRING" id="1798228.SAMN05216574_10289"/>
<protein>
    <submittedName>
        <fullName evidence="4">Multisubunit sodium/proton antiporter, MrpG subunit</fullName>
    </submittedName>
</protein>
<reference evidence="5" key="1">
    <citation type="submission" date="2016-10" db="EMBL/GenBank/DDBJ databases">
        <authorList>
            <person name="Varghese N."/>
            <person name="Submissions S."/>
        </authorList>
    </citation>
    <scope>NUCLEOTIDE SEQUENCE [LARGE SCALE GENOMIC DNA]</scope>
    <source>
        <strain evidence="5">DSM 46838</strain>
    </source>
</reference>
<evidence type="ECO:0000256" key="3">
    <source>
        <dbReference type="SAM" id="Phobius"/>
    </source>
</evidence>
<comment type="similarity">
    <text evidence="1">Belongs to the CPA3 antiporters (TC 2.A.63) subunit G family.</text>
</comment>
<dbReference type="OrthoDB" id="3214257at2"/>
<feature type="compositionally biased region" description="Basic and acidic residues" evidence="2">
    <location>
        <begin position="115"/>
        <end position="124"/>
    </location>
</feature>
<dbReference type="NCBIfam" id="TIGR01300">
    <property type="entry name" value="CPA3_mnhG_phaG"/>
    <property type="match status" value="1"/>
</dbReference>
<sequence length="157" mass="17098">MSVMEALPDVLAVALLLLGTLLCLTAGLGLLRFPDVLTRMHAGTKPQVLGVLLIMVGAAIRLQGWSATWMLLLVAAFQMLTAPVSAHMISRVAYRRRHVRRDRLLVDELHTGGEMRDSVYRGDEPADAPPEEPGRALVESRREDLDGPPDAGGRQPS</sequence>